<dbReference type="HOGENOM" id="CLU_1023279_0_0_1"/>
<sequence length="272" mass="31135">MRKATFNNLPPELWIIIGRYLRSDPYTLKQFAAISARAFLLLNPILYHDITDPNALPALATEIDCGDGDVPHPASLVKSLRLDFRKAPHYRMSEWSNLHLLNGTFQKAFRNLLTCGALFQLPKYFEMSSFDFSILKKFGFDVCLLMAKEISRDVWTYCSILLQSLSAFWGLISTTEPQENLGGFVKLLSSTIGALDSLTLLVADYRESCTYEQARENVCAIWDTLNTDSATPLELRIDYWCHGEIGEDRFVRMELEDERLRFSVVDEADFFN</sequence>
<proteinExistence type="predicted"/>
<dbReference type="Proteomes" id="UP000053593">
    <property type="component" value="Unassembled WGS sequence"/>
</dbReference>
<reference evidence="1 2" key="1">
    <citation type="submission" date="2014-04" db="EMBL/GenBank/DDBJ databases">
        <title>Evolutionary Origins and Diversification of the Mycorrhizal Mutualists.</title>
        <authorList>
            <consortium name="DOE Joint Genome Institute"/>
            <consortium name="Mycorrhizal Genomics Consortium"/>
            <person name="Kohler A."/>
            <person name="Kuo A."/>
            <person name="Nagy L.G."/>
            <person name="Floudas D."/>
            <person name="Copeland A."/>
            <person name="Barry K.W."/>
            <person name="Cichocki N."/>
            <person name="Veneault-Fourrey C."/>
            <person name="LaButti K."/>
            <person name="Lindquist E.A."/>
            <person name="Lipzen A."/>
            <person name="Lundell T."/>
            <person name="Morin E."/>
            <person name="Murat C."/>
            <person name="Riley R."/>
            <person name="Ohm R."/>
            <person name="Sun H."/>
            <person name="Tunlid A."/>
            <person name="Henrissat B."/>
            <person name="Grigoriev I.V."/>
            <person name="Hibbett D.S."/>
            <person name="Martin F."/>
        </authorList>
    </citation>
    <scope>NUCLEOTIDE SEQUENCE [LARGE SCALE GENOMIC DNA]</scope>
    <source>
        <strain evidence="1 2">FD-317 M1</strain>
    </source>
</reference>
<dbReference type="EMBL" id="KN834910">
    <property type="protein sequence ID" value="KIK50311.1"/>
    <property type="molecule type" value="Genomic_DNA"/>
</dbReference>
<accession>A0A0D0B848</accession>
<gene>
    <name evidence="1" type="ORF">GYMLUDRAFT_253095</name>
</gene>
<evidence type="ECO:0000313" key="1">
    <source>
        <dbReference type="EMBL" id="KIK50311.1"/>
    </source>
</evidence>
<keyword evidence="2" id="KW-1185">Reference proteome</keyword>
<protein>
    <submittedName>
        <fullName evidence="1">Uncharacterized protein</fullName>
    </submittedName>
</protein>
<evidence type="ECO:0000313" key="2">
    <source>
        <dbReference type="Proteomes" id="UP000053593"/>
    </source>
</evidence>
<organism evidence="1 2">
    <name type="scientific">Collybiopsis luxurians FD-317 M1</name>
    <dbReference type="NCBI Taxonomy" id="944289"/>
    <lineage>
        <taxon>Eukaryota</taxon>
        <taxon>Fungi</taxon>
        <taxon>Dikarya</taxon>
        <taxon>Basidiomycota</taxon>
        <taxon>Agaricomycotina</taxon>
        <taxon>Agaricomycetes</taxon>
        <taxon>Agaricomycetidae</taxon>
        <taxon>Agaricales</taxon>
        <taxon>Marasmiineae</taxon>
        <taxon>Omphalotaceae</taxon>
        <taxon>Collybiopsis</taxon>
        <taxon>Collybiopsis luxurians</taxon>
    </lineage>
</organism>
<dbReference type="AlphaFoldDB" id="A0A0D0B848"/>
<name>A0A0D0B848_9AGAR</name>